<accession>A0A814F1V3</accession>
<comment type="caution">
    <text evidence="1">The sequence shown here is derived from an EMBL/GenBank/DDBJ whole genome shotgun (WGS) entry which is preliminary data.</text>
</comment>
<sequence>MFVFDNTGDGARLIMKMKMFSKEKQYQSQQSIEEQTNDLVADVFAVYIKHFDRIKLVKMELFQLNQRHTQTHLLSIFRHANHVRTVFRTIKVEGDDRDEFCRQVKAKTLFLLVSVEKSEETNVSMQKVLSVELLIDNMIEQ</sequence>
<dbReference type="Proteomes" id="UP000663828">
    <property type="component" value="Unassembled WGS sequence"/>
</dbReference>
<gene>
    <name evidence="1" type="ORF">XAT740_LOCUS11970</name>
</gene>
<organism evidence="1 2">
    <name type="scientific">Adineta ricciae</name>
    <name type="common">Rotifer</name>
    <dbReference type="NCBI Taxonomy" id="249248"/>
    <lineage>
        <taxon>Eukaryota</taxon>
        <taxon>Metazoa</taxon>
        <taxon>Spiralia</taxon>
        <taxon>Gnathifera</taxon>
        <taxon>Rotifera</taxon>
        <taxon>Eurotatoria</taxon>
        <taxon>Bdelloidea</taxon>
        <taxon>Adinetida</taxon>
        <taxon>Adinetidae</taxon>
        <taxon>Adineta</taxon>
    </lineage>
</organism>
<protein>
    <submittedName>
        <fullName evidence="1">Uncharacterized protein</fullName>
    </submittedName>
</protein>
<evidence type="ECO:0000313" key="2">
    <source>
        <dbReference type="Proteomes" id="UP000663828"/>
    </source>
</evidence>
<reference evidence="1" key="1">
    <citation type="submission" date="2021-02" db="EMBL/GenBank/DDBJ databases">
        <authorList>
            <person name="Nowell W R."/>
        </authorList>
    </citation>
    <scope>NUCLEOTIDE SEQUENCE</scope>
</reference>
<evidence type="ECO:0000313" key="1">
    <source>
        <dbReference type="EMBL" id="CAF0976863.1"/>
    </source>
</evidence>
<keyword evidence="2" id="KW-1185">Reference proteome</keyword>
<proteinExistence type="predicted"/>
<dbReference type="EMBL" id="CAJNOR010000667">
    <property type="protein sequence ID" value="CAF0976863.1"/>
    <property type="molecule type" value="Genomic_DNA"/>
</dbReference>
<dbReference type="AlphaFoldDB" id="A0A814F1V3"/>
<name>A0A814F1V3_ADIRI</name>